<proteinExistence type="inferred from homology"/>
<keyword evidence="6" id="KW-1133">Transmembrane helix</keyword>
<reference evidence="8 9" key="1">
    <citation type="submission" date="2020-05" db="EMBL/GenBank/DDBJ databases">
        <title>Aquirufa sp. strain 15G-AUS-rot a new Aquirufa species.</title>
        <authorList>
            <person name="Pitt A."/>
            <person name="Hahn M.W."/>
        </authorList>
    </citation>
    <scope>NUCLEOTIDE SEQUENCE [LARGE SCALE GENOMIC DNA]</scope>
    <source>
        <strain evidence="8 9">15G-AUS-rot</strain>
    </source>
</reference>
<dbReference type="Proteomes" id="UP000501003">
    <property type="component" value="Chromosome"/>
</dbReference>
<evidence type="ECO:0000256" key="2">
    <source>
        <dbReference type="ARBA" id="ARBA00022729"/>
    </source>
</evidence>
<keyword evidence="5" id="KW-0676">Redox-active center</keyword>
<dbReference type="PANTHER" id="PTHR13887">
    <property type="entry name" value="GLUTATHIONE S-TRANSFERASE KAPPA"/>
    <property type="match status" value="1"/>
</dbReference>
<dbReference type="Gene3D" id="3.40.30.10">
    <property type="entry name" value="Glutaredoxin"/>
    <property type="match status" value="1"/>
</dbReference>
<sequence length="246" mass="26704">MQPRWLLTLFCNSIDSFQTKKGCSVKGANLKVSLILTGIVIVAALAAVIAALAPKPTPSESAEVGNGSPNSSVIRPDTHILDDAGEGAVTLVEFLDFECEACGAFYPIVEQLREDFAGEVTFAFRYFPLPGHVNSTTAALAVEAAAQQGKLEEMFARMYETQAEWGESQDSKAGLFRQYAEELGLNLEQYDAAVAAPETLERVKSDFDDGIANGVQSTPTFFLNNRPVELTSFDDLRLAIEAELQR</sequence>
<dbReference type="InterPro" id="IPR012336">
    <property type="entry name" value="Thioredoxin-like_fold"/>
</dbReference>
<accession>A0A7D4PR99</accession>
<organism evidence="8 9">
    <name type="scientific">Aquiluna borgnonia</name>
    <dbReference type="NCBI Taxonomy" id="2499157"/>
    <lineage>
        <taxon>Bacteria</taxon>
        <taxon>Bacillati</taxon>
        <taxon>Actinomycetota</taxon>
        <taxon>Actinomycetes</taxon>
        <taxon>Micrococcales</taxon>
        <taxon>Microbacteriaceae</taxon>
        <taxon>Luna cluster</taxon>
        <taxon>Luna-1 subcluster</taxon>
        <taxon>Aquiluna</taxon>
    </lineage>
</organism>
<evidence type="ECO:0000313" key="9">
    <source>
        <dbReference type="Proteomes" id="UP000501003"/>
    </source>
</evidence>
<name>A0A7D4PR99_9MICO</name>
<dbReference type="KEGG" id="aqg:HRU87_06640"/>
<dbReference type="EMBL" id="CP054056">
    <property type="protein sequence ID" value="QKJ25826.1"/>
    <property type="molecule type" value="Genomic_DNA"/>
</dbReference>
<feature type="domain" description="Thioredoxin" evidence="7">
    <location>
        <begin position="51"/>
        <end position="245"/>
    </location>
</feature>
<gene>
    <name evidence="8" type="ORF">HRU87_06640</name>
</gene>
<evidence type="ECO:0000256" key="4">
    <source>
        <dbReference type="ARBA" id="ARBA00023157"/>
    </source>
</evidence>
<dbReference type="CDD" id="cd02972">
    <property type="entry name" value="DsbA_family"/>
    <property type="match status" value="1"/>
</dbReference>
<evidence type="ECO:0000256" key="6">
    <source>
        <dbReference type="SAM" id="Phobius"/>
    </source>
</evidence>
<keyword evidence="2" id="KW-0732">Signal</keyword>
<dbReference type="InterPro" id="IPR036249">
    <property type="entry name" value="Thioredoxin-like_sf"/>
</dbReference>
<dbReference type="GO" id="GO:0016491">
    <property type="term" value="F:oxidoreductase activity"/>
    <property type="evidence" value="ECO:0007669"/>
    <property type="project" value="UniProtKB-KW"/>
</dbReference>
<comment type="similarity">
    <text evidence="1">Belongs to the thioredoxin family. DsbA subfamily.</text>
</comment>
<dbReference type="PROSITE" id="PS51352">
    <property type="entry name" value="THIOREDOXIN_2"/>
    <property type="match status" value="1"/>
</dbReference>
<dbReference type="SUPFAM" id="SSF52833">
    <property type="entry name" value="Thioredoxin-like"/>
    <property type="match status" value="1"/>
</dbReference>
<keyword evidence="6" id="KW-0812">Transmembrane</keyword>
<evidence type="ECO:0000256" key="3">
    <source>
        <dbReference type="ARBA" id="ARBA00023002"/>
    </source>
</evidence>
<protein>
    <submittedName>
        <fullName evidence="8">Thioredoxin domain-containing protein</fullName>
    </submittedName>
</protein>
<evidence type="ECO:0000313" key="8">
    <source>
        <dbReference type="EMBL" id="QKJ25826.1"/>
    </source>
</evidence>
<keyword evidence="4" id="KW-1015">Disulfide bond</keyword>
<dbReference type="Pfam" id="PF13462">
    <property type="entry name" value="Thioredoxin_4"/>
    <property type="match status" value="1"/>
</dbReference>
<dbReference type="PANTHER" id="PTHR13887:SF14">
    <property type="entry name" value="DISULFIDE BOND FORMATION PROTEIN D"/>
    <property type="match status" value="1"/>
</dbReference>
<keyword evidence="9" id="KW-1185">Reference proteome</keyword>
<evidence type="ECO:0000259" key="7">
    <source>
        <dbReference type="PROSITE" id="PS51352"/>
    </source>
</evidence>
<evidence type="ECO:0000256" key="5">
    <source>
        <dbReference type="ARBA" id="ARBA00023284"/>
    </source>
</evidence>
<dbReference type="AlphaFoldDB" id="A0A7D4PR99"/>
<evidence type="ECO:0000256" key="1">
    <source>
        <dbReference type="ARBA" id="ARBA00005791"/>
    </source>
</evidence>
<keyword evidence="6" id="KW-0472">Membrane</keyword>
<dbReference type="InterPro" id="IPR013766">
    <property type="entry name" value="Thioredoxin_domain"/>
</dbReference>
<feature type="transmembrane region" description="Helical" evidence="6">
    <location>
        <begin position="32"/>
        <end position="53"/>
    </location>
</feature>
<keyword evidence="3" id="KW-0560">Oxidoreductase</keyword>